<comment type="caution">
    <text evidence="1">The sequence shown here is derived from an EMBL/GenBank/DDBJ whole genome shotgun (WGS) entry which is preliminary data.</text>
</comment>
<evidence type="ECO:0000313" key="2">
    <source>
        <dbReference type="Proteomes" id="UP000824246"/>
    </source>
</evidence>
<sequence length="218" mass="24674">METQRKEEATPQAEQRVFNLIVLDESGSMGVIKREAVSGFNETVQTIKAAQEKFSCQRHFVSLVTFNGEKISTVYDCVPVAEVAELGENDFRPNCNTPLYDAMGMSLLTLEQKVGEGNVVLVTIITDGEENASREFNRLQIRGLVERLREKHWVFTYIGTNQDVTRVAQNLSINNSVSFSYSPKGTKAVFARENSCRMKFFACLRDTETPDEENYFDD</sequence>
<name>A0A9D1VPP4_9BACT</name>
<dbReference type="AlphaFoldDB" id="A0A9D1VPP4"/>
<dbReference type="InterPro" id="IPR036465">
    <property type="entry name" value="vWFA_dom_sf"/>
</dbReference>
<gene>
    <name evidence="1" type="ORF">H9982_00470</name>
</gene>
<organism evidence="1 2">
    <name type="scientific">Candidatus Barnesiella excrementipullorum</name>
    <dbReference type="NCBI Taxonomy" id="2838479"/>
    <lineage>
        <taxon>Bacteria</taxon>
        <taxon>Pseudomonadati</taxon>
        <taxon>Bacteroidota</taxon>
        <taxon>Bacteroidia</taxon>
        <taxon>Bacteroidales</taxon>
        <taxon>Barnesiellaceae</taxon>
        <taxon>Barnesiella</taxon>
    </lineage>
</organism>
<dbReference type="Gene3D" id="3.40.50.410">
    <property type="entry name" value="von Willebrand factor, type A domain"/>
    <property type="match status" value="1"/>
</dbReference>
<dbReference type="CDD" id="cd00198">
    <property type="entry name" value="vWFA"/>
    <property type="match status" value="1"/>
</dbReference>
<reference evidence="1" key="1">
    <citation type="journal article" date="2021" name="PeerJ">
        <title>Extensive microbial diversity within the chicken gut microbiome revealed by metagenomics and culture.</title>
        <authorList>
            <person name="Gilroy R."/>
            <person name="Ravi A."/>
            <person name="Getino M."/>
            <person name="Pursley I."/>
            <person name="Horton D.L."/>
            <person name="Alikhan N.F."/>
            <person name="Baker D."/>
            <person name="Gharbi K."/>
            <person name="Hall N."/>
            <person name="Watson M."/>
            <person name="Adriaenssens E.M."/>
            <person name="Foster-Nyarko E."/>
            <person name="Jarju S."/>
            <person name="Secka A."/>
            <person name="Antonio M."/>
            <person name="Oren A."/>
            <person name="Chaudhuri R.R."/>
            <person name="La Ragione R."/>
            <person name="Hildebrand F."/>
            <person name="Pallen M.J."/>
        </authorList>
    </citation>
    <scope>NUCLEOTIDE SEQUENCE</scope>
    <source>
        <strain evidence="1">ChiHjej12B11-16260</strain>
    </source>
</reference>
<reference evidence="1" key="2">
    <citation type="submission" date="2021-04" db="EMBL/GenBank/DDBJ databases">
        <authorList>
            <person name="Gilroy R."/>
        </authorList>
    </citation>
    <scope>NUCLEOTIDE SEQUENCE</scope>
    <source>
        <strain evidence="1">ChiHjej12B11-16260</strain>
    </source>
</reference>
<evidence type="ECO:0000313" key="1">
    <source>
        <dbReference type="EMBL" id="HIX44675.1"/>
    </source>
</evidence>
<dbReference type="Proteomes" id="UP000824246">
    <property type="component" value="Unassembled WGS sequence"/>
</dbReference>
<accession>A0A9D1VPP4</accession>
<protein>
    <submittedName>
        <fullName evidence="1">VWA domain-containing protein</fullName>
    </submittedName>
</protein>
<proteinExistence type="predicted"/>
<dbReference type="EMBL" id="DXFB01000011">
    <property type="protein sequence ID" value="HIX44675.1"/>
    <property type="molecule type" value="Genomic_DNA"/>
</dbReference>
<dbReference type="SUPFAM" id="SSF53300">
    <property type="entry name" value="vWA-like"/>
    <property type="match status" value="1"/>
</dbReference>